<accession>A0ABD4SVU0</accession>
<comment type="similarity">
    <text evidence="2">Belongs to the beta sliding clamp family.</text>
</comment>
<feature type="domain" description="DNA polymerase III beta sliding clamp C-terminal" evidence="13">
    <location>
        <begin position="243"/>
        <end position="341"/>
    </location>
</feature>
<keyword evidence="8" id="KW-0239">DNA-directed DNA polymerase</keyword>
<keyword evidence="5 14" id="KW-0808">Transferase</keyword>
<evidence type="ECO:0000256" key="9">
    <source>
        <dbReference type="ARBA" id="ARBA00023125"/>
    </source>
</evidence>
<sequence>MEITNHELKRVMALVMPALSKTSTLPALEHLLVRAENNVLYMTGGNTEIEITARAQVEGDLPACCVRPARMEAALATGSDLVITPEKGSDSRIIIKTTSGKNRFTADTLPADNFPRFAAEKSGQPVKVSLTDLRHAIRRALPFVAVNDVRYYFNGVNISHADPHIQTAATDGHRLARIKTRRPDDSPNRAWSITMPTQLAEIASKEDWLELHIAADQRTCTLMGRSHECHAKLIDHAYPDISRVIPETSGAMIATVKRADLEHALTATSGYAKTKKHPGAHFQLKDGLLSIETETDTHETARSEITATGSDFSTGFNPRYITDILKSIGSEEITLHWQNEKGAYRADDGDATFVVVPMRL</sequence>
<dbReference type="PANTHER" id="PTHR30478">
    <property type="entry name" value="DNA POLYMERASE III SUBUNIT BETA"/>
    <property type="match status" value="1"/>
</dbReference>
<evidence type="ECO:0000256" key="4">
    <source>
        <dbReference type="ARBA" id="ARBA00022490"/>
    </source>
</evidence>
<dbReference type="InterPro" id="IPR046938">
    <property type="entry name" value="DNA_clamp_sf"/>
</dbReference>
<keyword evidence="4" id="KW-0963">Cytoplasm</keyword>
<dbReference type="NCBIfam" id="TIGR00663">
    <property type="entry name" value="dnan"/>
    <property type="match status" value="1"/>
</dbReference>
<dbReference type="PANTHER" id="PTHR30478:SF0">
    <property type="entry name" value="BETA SLIDING CLAMP"/>
    <property type="match status" value="1"/>
</dbReference>
<evidence type="ECO:0000259" key="13">
    <source>
        <dbReference type="Pfam" id="PF02768"/>
    </source>
</evidence>
<evidence type="ECO:0000256" key="1">
    <source>
        <dbReference type="ARBA" id="ARBA00004496"/>
    </source>
</evidence>
<proteinExistence type="inferred from homology"/>
<evidence type="ECO:0000259" key="12">
    <source>
        <dbReference type="Pfam" id="PF02767"/>
    </source>
</evidence>
<dbReference type="SUPFAM" id="SSF55979">
    <property type="entry name" value="DNA clamp"/>
    <property type="match status" value="3"/>
</dbReference>
<dbReference type="InterPro" id="IPR001001">
    <property type="entry name" value="DNA_polIII_beta"/>
</dbReference>
<evidence type="ECO:0000256" key="11">
    <source>
        <dbReference type="ARBA" id="ARBA00033276"/>
    </source>
</evidence>
<dbReference type="Pfam" id="PF02768">
    <property type="entry name" value="DNA_pol3_beta_3"/>
    <property type="match status" value="1"/>
</dbReference>
<name>A0ABD4SVU0_9NEIS</name>
<dbReference type="Gene3D" id="3.70.10.10">
    <property type="match status" value="1"/>
</dbReference>
<keyword evidence="9" id="KW-0238">DNA-binding</keyword>
<evidence type="ECO:0000256" key="3">
    <source>
        <dbReference type="ARBA" id="ARBA00021035"/>
    </source>
</evidence>
<dbReference type="Proteomes" id="UP001200247">
    <property type="component" value="Unassembled WGS sequence"/>
</dbReference>
<evidence type="ECO:0000313" key="14">
    <source>
        <dbReference type="EMBL" id="MCG9026744.1"/>
    </source>
</evidence>
<dbReference type="GO" id="GO:0006260">
    <property type="term" value="P:DNA replication"/>
    <property type="evidence" value="ECO:0007669"/>
    <property type="project" value="UniProtKB-KW"/>
</dbReference>
<evidence type="ECO:0000313" key="15">
    <source>
        <dbReference type="Proteomes" id="UP001200247"/>
    </source>
</evidence>
<dbReference type="InterPro" id="IPR022635">
    <property type="entry name" value="DNA_polIII_beta_C"/>
</dbReference>
<protein>
    <recommendedName>
        <fullName evidence="3">Beta sliding clamp</fullName>
    </recommendedName>
    <alternativeName>
        <fullName evidence="11">Beta-clamp processivity factor</fullName>
    </alternativeName>
    <alternativeName>
        <fullName evidence="10">DNA polymerase III beta sliding clamp subunit</fullName>
    </alternativeName>
</protein>
<reference evidence="14 15" key="1">
    <citation type="submission" date="2021-10" db="EMBL/GenBank/DDBJ databases">
        <title>Whole-genome sequencing analysis of Laribacter hongkongensis: virulence gene profiles, carbohydrate-active enzyme prediction, and antimicrobial resistance characterization.</title>
        <authorList>
            <person name="Yuan P."/>
            <person name="Zhan Y."/>
            <person name="Chen D."/>
        </authorList>
    </citation>
    <scope>NUCLEOTIDE SEQUENCE [LARGE SCALE GENOMIC DNA]</scope>
    <source>
        <strain evidence="14 15">W67</strain>
    </source>
</reference>
<dbReference type="EMBL" id="JAJAXM010000025">
    <property type="protein sequence ID" value="MCG9026744.1"/>
    <property type="molecule type" value="Genomic_DNA"/>
</dbReference>
<keyword evidence="7" id="KW-0235">DNA replication</keyword>
<dbReference type="GO" id="GO:0003887">
    <property type="term" value="F:DNA-directed DNA polymerase activity"/>
    <property type="evidence" value="ECO:0007669"/>
    <property type="project" value="UniProtKB-KW"/>
</dbReference>
<organism evidence="14 15">
    <name type="scientific">Laribacter hongkongensis</name>
    <dbReference type="NCBI Taxonomy" id="168471"/>
    <lineage>
        <taxon>Bacteria</taxon>
        <taxon>Pseudomonadati</taxon>
        <taxon>Pseudomonadota</taxon>
        <taxon>Betaproteobacteria</taxon>
        <taxon>Neisseriales</taxon>
        <taxon>Aquaspirillaceae</taxon>
        <taxon>Laribacter</taxon>
    </lineage>
</organism>
<feature type="domain" description="DNA polymerase III beta sliding clamp central" evidence="12">
    <location>
        <begin position="131"/>
        <end position="240"/>
    </location>
</feature>
<dbReference type="SMART" id="SM00480">
    <property type="entry name" value="POL3Bc"/>
    <property type="match status" value="1"/>
</dbReference>
<evidence type="ECO:0000256" key="10">
    <source>
        <dbReference type="ARBA" id="ARBA00030988"/>
    </source>
</evidence>
<dbReference type="GO" id="GO:0005737">
    <property type="term" value="C:cytoplasm"/>
    <property type="evidence" value="ECO:0007669"/>
    <property type="project" value="UniProtKB-SubCell"/>
</dbReference>
<gene>
    <name evidence="14" type="primary">dnaN</name>
    <name evidence="14" type="ORF">LH440_12690</name>
</gene>
<dbReference type="Gene3D" id="3.10.150.10">
    <property type="entry name" value="DNA Polymerase III, subunit A, domain 2"/>
    <property type="match status" value="1"/>
</dbReference>
<evidence type="ECO:0000256" key="7">
    <source>
        <dbReference type="ARBA" id="ARBA00022705"/>
    </source>
</evidence>
<evidence type="ECO:0000256" key="2">
    <source>
        <dbReference type="ARBA" id="ARBA00010752"/>
    </source>
</evidence>
<evidence type="ECO:0000256" key="5">
    <source>
        <dbReference type="ARBA" id="ARBA00022679"/>
    </source>
</evidence>
<comment type="subcellular location">
    <subcellularLocation>
        <location evidence="1">Cytoplasm</location>
    </subcellularLocation>
</comment>
<dbReference type="GO" id="GO:0003677">
    <property type="term" value="F:DNA binding"/>
    <property type="evidence" value="ECO:0007669"/>
    <property type="project" value="UniProtKB-KW"/>
</dbReference>
<keyword evidence="6 14" id="KW-0548">Nucleotidyltransferase</keyword>
<evidence type="ECO:0000256" key="6">
    <source>
        <dbReference type="ARBA" id="ARBA00022695"/>
    </source>
</evidence>
<dbReference type="CDD" id="cd00140">
    <property type="entry name" value="beta_clamp"/>
    <property type="match status" value="1"/>
</dbReference>
<dbReference type="Pfam" id="PF02767">
    <property type="entry name" value="DNA_pol3_beta_2"/>
    <property type="match status" value="1"/>
</dbReference>
<dbReference type="RefSeq" id="WP_239894321.1">
    <property type="nucleotide sequence ID" value="NZ_JAJAXM010000025.1"/>
</dbReference>
<comment type="caution">
    <text evidence="14">The sequence shown here is derived from an EMBL/GenBank/DDBJ whole genome shotgun (WGS) entry which is preliminary data.</text>
</comment>
<evidence type="ECO:0000256" key="8">
    <source>
        <dbReference type="ARBA" id="ARBA00022932"/>
    </source>
</evidence>
<dbReference type="AlphaFoldDB" id="A0ABD4SVU0"/>
<dbReference type="InterPro" id="IPR022637">
    <property type="entry name" value="DNA_polIII_beta_cen"/>
</dbReference>